<feature type="domain" description="HTH LytTR-type" evidence="3">
    <location>
        <begin position="133"/>
        <end position="232"/>
    </location>
</feature>
<evidence type="ECO:0000256" key="1">
    <source>
        <dbReference type="PROSITE-ProRule" id="PRU00169"/>
    </source>
</evidence>
<dbReference type="Pfam" id="PF04397">
    <property type="entry name" value="LytTR"/>
    <property type="match status" value="1"/>
</dbReference>
<dbReference type="GO" id="GO:0000156">
    <property type="term" value="F:phosphorelay response regulator activity"/>
    <property type="evidence" value="ECO:0007669"/>
    <property type="project" value="InterPro"/>
</dbReference>
<dbReference type="PROSITE" id="PS50930">
    <property type="entry name" value="HTH_LYTTR"/>
    <property type="match status" value="1"/>
</dbReference>
<gene>
    <name evidence="4" type="ORF">BREU_2035</name>
</gene>
<dbReference type="InterPro" id="IPR001789">
    <property type="entry name" value="Sig_transdc_resp-reg_receiver"/>
</dbReference>
<dbReference type="Gene3D" id="3.40.50.2300">
    <property type="match status" value="1"/>
</dbReference>
<dbReference type="Gene3D" id="2.40.50.1020">
    <property type="entry name" value="LytTr DNA-binding domain"/>
    <property type="match status" value="1"/>
</dbReference>
<dbReference type="InterPro" id="IPR046947">
    <property type="entry name" value="LytR-like"/>
</dbReference>
<keyword evidence="1" id="KW-0597">Phosphoprotein</keyword>
<proteinExistence type="predicted"/>
<evidence type="ECO:0000259" key="3">
    <source>
        <dbReference type="PROSITE" id="PS50930"/>
    </source>
</evidence>
<dbReference type="PROSITE" id="PS50110">
    <property type="entry name" value="RESPONSE_REGULATORY"/>
    <property type="match status" value="1"/>
</dbReference>
<accession>A0A087CK23</accession>
<dbReference type="PANTHER" id="PTHR37299">
    <property type="entry name" value="TRANSCRIPTIONAL REGULATOR-RELATED"/>
    <property type="match status" value="1"/>
</dbReference>
<dbReference type="AlphaFoldDB" id="A0A087CK23"/>
<dbReference type="OrthoDB" id="236568at2"/>
<dbReference type="InterPro" id="IPR011006">
    <property type="entry name" value="CheY-like_superfamily"/>
</dbReference>
<sequence>MRDIRVGVVEDDPTACQRVLDYMNQYHSETGTEFTISVFDDGEKIVEKYTPTYDILLLDIEMKHMDGMAAARQIRERDDSVVIVFITAAPQYAINGYEVQALSYLLKPVPYFAFRQEIKRSIDMVRRRADDAMLIDTGGKQMRVELSDVLYLESIRHTIIIHTLGGKLSVTGTLKDFEERLAGQSFFRSNSCYLVNMQHVVGVDGQDCVMSNGEALRISRPRKKAFLVALANYLGSGGATSNAVSGATAASNNTGTTGNANTAATTDTAATVTASDTAGFAAASTTSAPGTTAAAGV</sequence>
<reference evidence="4 5" key="1">
    <citation type="submission" date="2014-03" db="EMBL/GenBank/DDBJ databases">
        <title>Genomics of Bifidobacteria.</title>
        <authorList>
            <person name="Ventura M."/>
            <person name="Milani C."/>
            <person name="Lugli G.A."/>
        </authorList>
    </citation>
    <scope>NUCLEOTIDE SEQUENCE [LARGE SCALE GENOMIC DNA]</scope>
    <source>
        <strain evidence="4 5">DSM 23975</strain>
    </source>
</reference>
<organism evidence="4 5">
    <name type="scientific">Bifidobacterium reuteri DSM 23975</name>
    <dbReference type="NCBI Taxonomy" id="1437610"/>
    <lineage>
        <taxon>Bacteria</taxon>
        <taxon>Bacillati</taxon>
        <taxon>Actinomycetota</taxon>
        <taxon>Actinomycetes</taxon>
        <taxon>Bifidobacteriales</taxon>
        <taxon>Bifidobacteriaceae</taxon>
        <taxon>Bifidobacterium</taxon>
    </lineage>
</organism>
<dbReference type="InterPro" id="IPR007492">
    <property type="entry name" value="LytTR_DNA-bd_dom"/>
</dbReference>
<name>A0A087CK23_9BIFI</name>
<dbReference type="GO" id="GO:0003677">
    <property type="term" value="F:DNA binding"/>
    <property type="evidence" value="ECO:0007669"/>
    <property type="project" value="InterPro"/>
</dbReference>
<evidence type="ECO:0000259" key="2">
    <source>
        <dbReference type="PROSITE" id="PS50110"/>
    </source>
</evidence>
<evidence type="ECO:0000313" key="5">
    <source>
        <dbReference type="Proteomes" id="UP000028984"/>
    </source>
</evidence>
<feature type="modified residue" description="4-aspartylphosphate" evidence="1">
    <location>
        <position position="59"/>
    </location>
</feature>
<dbReference type="Proteomes" id="UP000028984">
    <property type="component" value="Unassembled WGS sequence"/>
</dbReference>
<protein>
    <submittedName>
        <fullName evidence="4">Two-component response regulator virR</fullName>
    </submittedName>
</protein>
<dbReference type="SMART" id="SM00448">
    <property type="entry name" value="REC"/>
    <property type="match status" value="1"/>
</dbReference>
<dbReference type="EMBL" id="JGZK01000021">
    <property type="protein sequence ID" value="KFI83623.1"/>
    <property type="molecule type" value="Genomic_DNA"/>
</dbReference>
<feature type="domain" description="Response regulatory" evidence="2">
    <location>
        <begin position="5"/>
        <end position="122"/>
    </location>
</feature>
<dbReference type="SUPFAM" id="SSF52172">
    <property type="entry name" value="CheY-like"/>
    <property type="match status" value="1"/>
</dbReference>
<dbReference type="SMART" id="SM00850">
    <property type="entry name" value="LytTR"/>
    <property type="match status" value="1"/>
</dbReference>
<dbReference type="eggNOG" id="COG3279">
    <property type="taxonomic scope" value="Bacteria"/>
</dbReference>
<comment type="caution">
    <text evidence="4">The sequence shown here is derived from an EMBL/GenBank/DDBJ whole genome shotgun (WGS) entry which is preliminary data.</text>
</comment>
<keyword evidence="5" id="KW-1185">Reference proteome</keyword>
<dbReference type="PANTHER" id="PTHR37299:SF1">
    <property type="entry name" value="STAGE 0 SPORULATION PROTEIN A HOMOLOG"/>
    <property type="match status" value="1"/>
</dbReference>
<dbReference type="Pfam" id="PF00072">
    <property type="entry name" value="Response_reg"/>
    <property type="match status" value="1"/>
</dbReference>
<evidence type="ECO:0000313" key="4">
    <source>
        <dbReference type="EMBL" id="KFI83623.1"/>
    </source>
</evidence>
<dbReference type="STRING" id="1437610.BREU_2035"/>